<dbReference type="InterPro" id="IPR003593">
    <property type="entry name" value="AAA+_ATPase"/>
</dbReference>
<proteinExistence type="predicted"/>
<dbReference type="GO" id="GO:0005886">
    <property type="term" value="C:plasma membrane"/>
    <property type="evidence" value="ECO:0007669"/>
    <property type="project" value="UniProtKB-SubCell"/>
</dbReference>
<feature type="transmembrane region" description="Helical" evidence="8">
    <location>
        <begin position="143"/>
        <end position="165"/>
    </location>
</feature>
<evidence type="ECO:0000256" key="1">
    <source>
        <dbReference type="ARBA" id="ARBA00004651"/>
    </source>
</evidence>
<evidence type="ECO:0000313" key="12">
    <source>
        <dbReference type="Proteomes" id="UP000021053"/>
    </source>
</evidence>
<sequence>MPADGAGARRTLGNAGRAIRLGMRASRPWLIGDVAAMLVAAVVPVATVWLLKTVLDAVAGGRGLAAATPAVAGLVLTGLAAAALPALSDYSHQEIGRRVGRRAQSEIYTAMARLQGLGRLEDPVFHDRLRMAQAAGRSSPGQVINGVLGTGQLAITCGGLVVVLATISPPLAAVNLLGLVPALLAEIRLSRVRADMVWRISPHERREYFYAELQSSLPAAKEMRLLGLSELFRQRMLDQLAVSDEHRRRVDGRQVRAQLGLSVLSAGVLAGGLVWAVGAATGGRLSVGDVAALVAGIAALQGTLASLVGRVSSMHHALLMFDHFRAVLEAEPDLPAAADPRPVPALRRGIELRDVWFRYAPDQDWVLRGVNLHIPHGTSVGLVGVNGAGKSTVVKLLCRFYDPDRGAVLWDGIDLRELDVAALRARIGALFQDYMSYDLSAAENVGLGDVAALDDEERIRAAARRAGIDAALDGLPHGYRTMLSRTFSADPDDREDTDDREEAGATTGALLSGGQWQRLALARTFLRDRRDLLVLDEPSSGLDAGAEYAVHHGLREHRAGATSLLISHRLGAIRDADCIVVLSGGVVAERGTHRQLLATGGTYADLFRMQADGYRDEELPA</sequence>
<evidence type="ECO:0000256" key="5">
    <source>
        <dbReference type="ARBA" id="ARBA00022989"/>
    </source>
</evidence>
<feature type="compositionally biased region" description="Acidic residues" evidence="7">
    <location>
        <begin position="490"/>
        <end position="501"/>
    </location>
</feature>
<organism evidence="11 12">
    <name type="scientific">Cryptosporangium arvum DSM 44712</name>
    <dbReference type="NCBI Taxonomy" id="927661"/>
    <lineage>
        <taxon>Bacteria</taxon>
        <taxon>Bacillati</taxon>
        <taxon>Actinomycetota</taxon>
        <taxon>Actinomycetes</taxon>
        <taxon>Cryptosporangiales</taxon>
        <taxon>Cryptosporangiaceae</taxon>
        <taxon>Cryptosporangium</taxon>
    </lineage>
</organism>
<reference evidence="11 12" key="1">
    <citation type="submission" date="2013-07" db="EMBL/GenBank/DDBJ databases">
        <authorList>
            <consortium name="DOE Joint Genome Institute"/>
            <person name="Eisen J."/>
            <person name="Huntemann M."/>
            <person name="Han J."/>
            <person name="Chen A."/>
            <person name="Kyrpides N."/>
            <person name="Mavromatis K."/>
            <person name="Markowitz V."/>
            <person name="Palaniappan K."/>
            <person name="Ivanova N."/>
            <person name="Schaumberg A."/>
            <person name="Pati A."/>
            <person name="Liolios K."/>
            <person name="Nordberg H.P."/>
            <person name="Cantor M.N."/>
            <person name="Hua S.X."/>
            <person name="Woyke T."/>
        </authorList>
    </citation>
    <scope>NUCLEOTIDE SEQUENCE [LARGE SCALE GENOMIC DNA]</scope>
    <source>
        <strain evidence="11 12">DSM 44712</strain>
    </source>
</reference>
<dbReference type="SUPFAM" id="SSF90123">
    <property type="entry name" value="ABC transporter transmembrane region"/>
    <property type="match status" value="1"/>
</dbReference>
<dbReference type="Gene3D" id="1.20.1560.10">
    <property type="entry name" value="ABC transporter type 1, transmembrane domain"/>
    <property type="match status" value="1"/>
</dbReference>
<dbReference type="InterPro" id="IPR011527">
    <property type="entry name" value="ABC1_TM_dom"/>
</dbReference>
<dbReference type="PANTHER" id="PTHR24221">
    <property type="entry name" value="ATP-BINDING CASSETTE SUB-FAMILY B"/>
    <property type="match status" value="1"/>
</dbReference>
<feature type="transmembrane region" description="Helical" evidence="8">
    <location>
        <begin position="257"/>
        <end position="278"/>
    </location>
</feature>
<dbReference type="SUPFAM" id="SSF52540">
    <property type="entry name" value="P-loop containing nucleoside triphosphate hydrolases"/>
    <property type="match status" value="1"/>
</dbReference>
<dbReference type="PROSITE" id="PS50929">
    <property type="entry name" value="ABC_TM1F"/>
    <property type="match status" value="1"/>
</dbReference>
<keyword evidence="5 8" id="KW-1133">Transmembrane helix</keyword>
<dbReference type="GO" id="GO:0140359">
    <property type="term" value="F:ABC-type transporter activity"/>
    <property type="evidence" value="ECO:0007669"/>
    <property type="project" value="InterPro"/>
</dbReference>
<gene>
    <name evidence="11" type="ORF">CryarDRAFT_4002</name>
</gene>
<dbReference type="InterPro" id="IPR027417">
    <property type="entry name" value="P-loop_NTPase"/>
</dbReference>
<dbReference type="InterPro" id="IPR003439">
    <property type="entry name" value="ABC_transporter-like_ATP-bd"/>
</dbReference>
<evidence type="ECO:0000259" key="9">
    <source>
        <dbReference type="PROSITE" id="PS50893"/>
    </source>
</evidence>
<evidence type="ECO:0000256" key="3">
    <source>
        <dbReference type="ARBA" id="ARBA00022741"/>
    </source>
</evidence>
<dbReference type="PANTHER" id="PTHR24221:SF654">
    <property type="entry name" value="ATP-BINDING CASSETTE SUB-FAMILY B MEMBER 6"/>
    <property type="match status" value="1"/>
</dbReference>
<dbReference type="InterPro" id="IPR039421">
    <property type="entry name" value="Type_1_exporter"/>
</dbReference>
<dbReference type="AlphaFoldDB" id="A0A011ALL0"/>
<evidence type="ECO:0000256" key="2">
    <source>
        <dbReference type="ARBA" id="ARBA00022692"/>
    </source>
</evidence>
<feature type="domain" description="ABC transporter" evidence="9">
    <location>
        <begin position="350"/>
        <end position="609"/>
    </location>
</feature>
<dbReference type="SMART" id="SM00382">
    <property type="entry name" value="AAA"/>
    <property type="match status" value="1"/>
</dbReference>
<feature type="transmembrane region" description="Helical" evidence="8">
    <location>
        <begin position="171"/>
        <end position="189"/>
    </location>
</feature>
<dbReference type="PATRIC" id="fig|927661.3.peg.3976"/>
<accession>A0A011ALL0</accession>
<dbReference type="Gene3D" id="3.40.50.300">
    <property type="entry name" value="P-loop containing nucleotide triphosphate hydrolases"/>
    <property type="match status" value="1"/>
</dbReference>
<comment type="caution">
    <text evidence="11">The sequence shown here is derived from an EMBL/GenBank/DDBJ whole genome shotgun (WGS) entry which is preliminary data.</text>
</comment>
<dbReference type="PROSITE" id="PS50893">
    <property type="entry name" value="ABC_TRANSPORTER_2"/>
    <property type="match status" value="1"/>
</dbReference>
<evidence type="ECO:0000256" key="6">
    <source>
        <dbReference type="ARBA" id="ARBA00023136"/>
    </source>
</evidence>
<name>A0A011ALL0_9ACTN</name>
<evidence type="ECO:0000313" key="11">
    <source>
        <dbReference type="EMBL" id="EXG82801.1"/>
    </source>
</evidence>
<dbReference type="HOGENOM" id="CLU_000604_84_3_11"/>
<feature type="domain" description="ABC transmembrane type-1" evidence="10">
    <location>
        <begin position="34"/>
        <end position="316"/>
    </location>
</feature>
<dbReference type="EMBL" id="JFBT01000001">
    <property type="protein sequence ID" value="EXG82801.1"/>
    <property type="molecule type" value="Genomic_DNA"/>
</dbReference>
<dbReference type="GO" id="GO:0034040">
    <property type="term" value="F:ATPase-coupled lipid transmembrane transporter activity"/>
    <property type="evidence" value="ECO:0007669"/>
    <property type="project" value="TreeGrafter"/>
</dbReference>
<dbReference type="Pfam" id="PF00005">
    <property type="entry name" value="ABC_tran"/>
    <property type="match status" value="1"/>
</dbReference>
<keyword evidence="6 8" id="KW-0472">Membrane</keyword>
<feature type="transmembrane region" description="Helical" evidence="8">
    <location>
        <begin position="29"/>
        <end position="51"/>
    </location>
</feature>
<keyword evidence="2 8" id="KW-0812">Transmembrane</keyword>
<dbReference type="RefSeq" id="WP_035852750.1">
    <property type="nucleotide sequence ID" value="NZ_KK073874.1"/>
</dbReference>
<feature type="region of interest" description="Disordered" evidence="7">
    <location>
        <begin position="486"/>
        <end position="507"/>
    </location>
</feature>
<keyword evidence="4" id="KW-0067">ATP-binding</keyword>
<evidence type="ECO:0000256" key="7">
    <source>
        <dbReference type="SAM" id="MobiDB-lite"/>
    </source>
</evidence>
<dbReference type="GO" id="GO:0005524">
    <property type="term" value="F:ATP binding"/>
    <property type="evidence" value="ECO:0007669"/>
    <property type="project" value="UniProtKB-KW"/>
</dbReference>
<dbReference type="PROSITE" id="PS00211">
    <property type="entry name" value="ABC_TRANSPORTER_1"/>
    <property type="match status" value="1"/>
</dbReference>
<comment type="subcellular location">
    <subcellularLocation>
        <location evidence="1">Cell membrane</location>
        <topology evidence="1">Multi-pass membrane protein</topology>
    </subcellularLocation>
</comment>
<keyword evidence="3" id="KW-0547">Nucleotide-binding</keyword>
<dbReference type="InterPro" id="IPR017871">
    <property type="entry name" value="ABC_transporter-like_CS"/>
</dbReference>
<keyword evidence="12" id="KW-1185">Reference proteome</keyword>
<dbReference type="InterPro" id="IPR036640">
    <property type="entry name" value="ABC1_TM_sf"/>
</dbReference>
<dbReference type="GO" id="GO:0016887">
    <property type="term" value="F:ATP hydrolysis activity"/>
    <property type="evidence" value="ECO:0007669"/>
    <property type="project" value="InterPro"/>
</dbReference>
<feature type="transmembrane region" description="Helical" evidence="8">
    <location>
        <begin position="63"/>
        <end position="87"/>
    </location>
</feature>
<evidence type="ECO:0000256" key="8">
    <source>
        <dbReference type="SAM" id="Phobius"/>
    </source>
</evidence>
<dbReference type="Proteomes" id="UP000021053">
    <property type="component" value="Unassembled WGS sequence"/>
</dbReference>
<protein>
    <submittedName>
        <fullName evidence="11">ABC-type multidrug transport system, ATPase and permease component</fullName>
    </submittedName>
</protein>
<evidence type="ECO:0000259" key="10">
    <source>
        <dbReference type="PROSITE" id="PS50929"/>
    </source>
</evidence>
<evidence type="ECO:0000256" key="4">
    <source>
        <dbReference type="ARBA" id="ARBA00022840"/>
    </source>
</evidence>